<reference evidence="2 3" key="1">
    <citation type="submission" date="2019-02" db="EMBL/GenBank/DDBJ databases">
        <title>Siculibacillus lacustris gen. nov., sp. nov., a new rosette-forming bacterium isolated from a freshwater crater lake (Lake St. Ana, Romania).</title>
        <authorList>
            <person name="Felfoldi T."/>
            <person name="Marton Z."/>
            <person name="Szabo A."/>
            <person name="Mentes A."/>
            <person name="Boka K."/>
            <person name="Marialigeti K."/>
            <person name="Mathe I."/>
            <person name="Koncz M."/>
            <person name="Schumann P."/>
            <person name="Toth E."/>
        </authorList>
    </citation>
    <scope>NUCLEOTIDE SEQUENCE [LARGE SCALE GENOMIC DNA]</scope>
    <source>
        <strain evidence="2 3">SA-279</strain>
    </source>
</reference>
<comment type="similarity">
    <text evidence="1">Belongs to the SlyX family.</text>
</comment>
<evidence type="ECO:0000313" key="2">
    <source>
        <dbReference type="EMBL" id="TBW36084.1"/>
    </source>
</evidence>
<dbReference type="HAMAP" id="MF_00715">
    <property type="entry name" value="SlyX"/>
    <property type="match status" value="1"/>
</dbReference>
<proteinExistence type="inferred from homology"/>
<dbReference type="InterPro" id="IPR007236">
    <property type="entry name" value="SlyX"/>
</dbReference>
<accession>A0A4Q9VLG1</accession>
<gene>
    <name evidence="1" type="primary">slyX</name>
    <name evidence="2" type="ORF">EYW49_14640</name>
</gene>
<evidence type="ECO:0000256" key="1">
    <source>
        <dbReference type="HAMAP-Rule" id="MF_00715"/>
    </source>
</evidence>
<dbReference type="EMBL" id="SJFN01000022">
    <property type="protein sequence ID" value="TBW36084.1"/>
    <property type="molecule type" value="Genomic_DNA"/>
</dbReference>
<dbReference type="PANTHER" id="PTHR36508:SF1">
    <property type="entry name" value="PROTEIN SLYX"/>
    <property type="match status" value="1"/>
</dbReference>
<dbReference type="Gene3D" id="1.20.5.300">
    <property type="match status" value="1"/>
</dbReference>
<keyword evidence="3" id="KW-1185">Reference proteome</keyword>
<name>A0A4Q9VLG1_9HYPH</name>
<dbReference type="Pfam" id="PF04102">
    <property type="entry name" value="SlyX"/>
    <property type="match status" value="1"/>
</dbReference>
<sequence length="73" mass="8211">MTDPADFADRLVEMEVRIAHQDRIIEDLNAALVAQWRSIDALTRRLEGLADRVKEAETAARFSGAPEPPPPHY</sequence>
<comment type="caution">
    <text evidence="2">The sequence shown here is derived from an EMBL/GenBank/DDBJ whole genome shotgun (WGS) entry which is preliminary data.</text>
</comment>
<organism evidence="2 3">
    <name type="scientific">Siculibacillus lacustris</name>
    <dbReference type="NCBI Taxonomy" id="1549641"/>
    <lineage>
        <taxon>Bacteria</taxon>
        <taxon>Pseudomonadati</taxon>
        <taxon>Pseudomonadota</taxon>
        <taxon>Alphaproteobacteria</taxon>
        <taxon>Hyphomicrobiales</taxon>
        <taxon>Ancalomicrobiaceae</taxon>
        <taxon>Siculibacillus</taxon>
    </lineage>
</organism>
<evidence type="ECO:0000313" key="3">
    <source>
        <dbReference type="Proteomes" id="UP000292781"/>
    </source>
</evidence>
<dbReference type="RefSeq" id="WP_131310336.1">
    <property type="nucleotide sequence ID" value="NZ_SJFN01000022.1"/>
</dbReference>
<dbReference type="AlphaFoldDB" id="A0A4Q9VLG1"/>
<dbReference type="OrthoDB" id="5422806at2"/>
<dbReference type="PANTHER" id="PTHR36508">
    <property type="entry name" value="PROTEIN SLYX"/>
    <property type="match status" value="1"/>
</dbReference>
<dbReference type="Proteomes" id="UP000292781">
    <property type="component" value="Unassembled WGS sequence"/>
</dbReference>
<protein>
    <recommendedName>
        <fullName evidence="1">Protein SlyX homolog</fullName>
    </recommendedName>
</protein>